<keyword evidence="16" id="KW-1185">Reference proteome</keyword>
<name>A0A565B2U0_9BRAS</name>
<feature type="region of interest" description="Disordered" evidence="11">
    <location>
        <begin position="90"/>
        <end position="109"/>
    </location>
</feature>
<dbReference type="FunFam" id="1.10.10.60:FF:000168">
    <property type="entry name" value="Telomere repeat-binding factor 1"/>
    <property type="match status" value="1"/>
</dbReference>
<dbReference type="AlphaFoldDB" id="A0A565B2U0"/>
<evidence type="ECO:0000256" key="5">
    <source>
        <dbReference type="ARBA" id="ARBA00023054"/>
    </source>
</evidence>
<dbReference type="PANTHER" id="PTHR46267:SF3">
    <property type="entry name" value="TELOMERE REPEAT-BINDING FACTOR 4-RELATED"/>
    <property type="match status" value="1"/>
</dbReference>
<dbReference type="GO" id="GO:0000786">
    <property type="term" value="C:nucleosome"/>
    <property type="evidence" value="ECO:0007669"/>
    <property type="project" value="InterPro"/>
</dbReference>
<dbReference type="SUPFAM" id="SSF46785">
    <property type="entry name" value="Winged helix' DNA-binding domain"/>
    <property type="match status" value="1"/>
</dbReference>
<dbReference type="InterPro" id="IPR036388">
    <property type="entry name" value="WH-like_DNA-bd_sf"/>
</dbReference>
<feature type="domain" description="HTH myb-type" evidence="13">
    <location>
        <begin position="1"/>
        <end position="62"/>
    </location>
</feature>
<keyword evidence="4" id="KW-0805">Transcription regulation</keyword>
<keyword evidence="6" id="KW-0238">DNA-binding</keyword>
<keyword evidence="3" id="KW-0158">Chromosome</keyword>
<dbReference type="InterPro" id="IPR001005">
    <property type="entry name" value="SANT/Myb"/>
</dbReference>
<dbReference type="Pfam" id="PF00538">
    <property type="entry name" value="Linker_histone"/>
    <property type="match status" value="1"/>
</dbReference>
<organism evidence="15 16">
    <name type="scientific">Arabis nemorensis</name>
    <dbReference type="NCBI Taxonomy" id="586526"/>
    <lineage>
        <taxon>Eukaryota</taxon>
        <taxon>Viridiplantae</taxon>
        <taxon>Streptophyta</taxon>
        <taxon>Embryophyta</taxon>
        <taxon>Tracheophyta</taxon>
        <taxon>Spermatophyta</taxon>
        <taxon>Magnoliopsida</taxon>
        <taxon>eudicotyledons</taxon>
        <taxon>Gunneridae</taxon>
        <taxon>Pentapetalae</taxon>
        <taxon>rosids</taxon>
        <taxon>malvids</taxon>
        <taxon>Brassicales</taxon>
        <taxon>Brassicaceae</taxon>
        <taxon>Arabideae</taxon>
        <taxon>Arabis</taxon>
    </lineage>
</organism>
<dbReference type="PROSITE" id="PS51294">
    <property type="entry name" value="HTH_MYB"/>
    <property type="match status" value="1"/>
</dbReference>
<feature type="region of interest" description="Disordered" evidence="11">
    <location>
        <begin position="197"/>
        <end position="226"/>
    </location>
</feature>
<accession>A0A565B2U0</accession>
<evidence type="ECO:0000256" key="9">
    <source>
        <dbReference type="ARBA" id="ARBA00032813"/>
    </source>
</evidence>
<sequence>MGNQKLKWTAEEEEALRAGIEKHGTGKWKNILRDPEFADQLTSRSNIDLKDKWRNLSVAPGIQGSNYKARPMKVKDEDVVLPAVPDVAIDTPLPNDNSSSSPPASLPRSDLNIDRRCNIVVDRNAPRYDGIIFEALSTLADADGSDVGSIFNYIEPRHEVPATFRRILSSRLRRLAAQGKLVKVTYLKPQLQNFYKIPDPSETVTPAPKPKETNTKPRQSNNQASTVSQVMIEEAAITAAYKLVEAENKTDVAKVAVEELDKMTKLAEETEFLMELAKEMREQCSRGEVVLLA</sequence>
<evidence type="ECO:0000256" key="2">
    <source>
        <dbReference type="ARBA" id="ARBA00004604"/>
    </source>
</evidence>
<dbReference type="OrthoDB" id="608866at2759"/>
<reference evidence="15" key="1">
    <citation type="submission" date="2019-07" db="EMBL/GenBank/DDBJ databases">
        <authorList>
            <person name="Dittberner H."/>
        </authorList>
    </citation>
    <scope>NUCLEOTIDE SEQUENCE [LARGE SCALE GENOMIC DNA]</scope>
</reference>
<dbReference type="Pfam" id="PF00249">
    <property type="entry name" value="Myb_DNA-binding"/>
    <property type="match status" value="1"/>
</dbReference>
<keyword evidence="8" id="KW-0539">Nucleus</keyword>
<evidence type="ECO:0000256" key="1">
    <source>
        <dbReference type="ARBA" id="ARBA00004286"/>
    </source>
</evidence>
<dbReference type="PROSITE" id="PS50090">
    <property type="entry name" value="MYB_LIKE"/>
    <property type="match status" value="1"/>
</dbReference>
<dbReference type="Proteomes" id="UP000489600">
    <property type="component" value="Unassembled WGS sequence"/>
</dbReference>
<evidence type="ECO:0000259" key="12">
    <source>
        <dbReference type="PROSITE" id="PS50090"/>
    </source>
</evidence>
<gene>
    <name evidence="15" type="ORF">ANE_LOCUS5530</name>
</gene>
<evidence type="ECO:0000256" key="3">
    <source>
        <dbReference type="ARBA" id="ARBA00022454"/>
    </source>
</evidence>
<dbReference type="InterPro" id="IPR009057">
    <property type="entry name" value="Homeodomain-like_sf"/>
</dbReference>
<proteinExistence type="predicted"/>
<keyword evidence="5" id="KW-0175">Coiled coil</keyword>
<dbReference type="SMART" id="SM00717">
    <property type="entry name" value="SANT"/>
    <property type="match status" value="1"/>
</dbReference>
<evidence type="ECO:0000256" key="4">
    <source>
        <dbReference type="ARBA" id="ARBA00023015"/>
    </source>
</evidence>
<comment type="caution">
    <text evidence="15">The sequence shown here is derived from an EMBL/GenBank/DDBJ whole genome shotgun (WGS) entry which is preliminary data.</text>
</comment>
<dbReference type="SUPFAM" id="SSF46689">
    <property type="entry name" value="Homeodomain-like"/>
    <property type="match status" value="1"/>
</dbReference>
<feature type="domain" description="H15" evidence="14">
    <location>
        <begin position="124"/>
        <end position="199"/>
    </location>
</feature>
<dbReference type="PANTHER" id="PTHR46267">
    <property type="entry name" value="SINGLE MYB HISTONE 4"/>
    <property type="match status" value="1"/>
</dbReference>
<evidence type="ECO:0000256" key="11">
    <source>
        <dbReference type="SAM" id="MobiDB-lite"/>
    </source>
</evidence>
<feature type="compositionally biased region" description="Polar residues" evidence="11">
    <location>
        <begin position="216"/>
        <end position="226"/>
    </location>
</feature>
<protein>
    <recommendedName>
        <fullName evidence="9">MYB transcription factor</fullName>
    </recommendedName>
</protein>
<dbReference type="GO" id="GO:0006334">
    <property type="term" value="P:nucleosome assembly"/>
    <property type="evidence" value="ECO:0007669"/>
    <property type="project" value="InterPro"/>
</dbReference>
<dbReference type="InterPro" id="IPR017930">
    <property type="entry name" value="Myb_dom"/>
</dbReference>
<dbReference type="PROSITE" id="PS51504">
    <property type="entry name" value="H15"/>
    <property type="match status" value="1"/>
</dbReference>
<evidence type="ECO:0000313" key="16">
    <source>
        <dbReference type="Proteomes" id="UP000489600"/>
    </source>
</evidence>
<evidence type="ECO:0000259" key="13">
    <source>
        <dbReference type="PROSITE" id="PS51294"/>
    </source>
</evidence>
<dbReference type="InterPro" id="IPR005818">
    <property type="entry name" value="Histone_H1/H5_H15"/>
</dbReference>
<keyword evidence="7" id="KW-0804">Transcription</keyword>
<dbReference type="GO" id="GO:0003691">
    <property type="term" value="F:double-stranded telomeric DNA binding"/>
    <property type="evidence" value="ECO:0007669"/>
    <property type="project" value="InterPro"/>
</dbReference>
<comment type="function">
    <text evidence="10">Binds preferentially double-stranded telomeric repeats.</text>
</comment>
<evidence type="ECO:0000256" key="10">
    <source>
        <dbReference type="ARBA" id="ARBA00053063"/>
    </source>
</evidence>
<evidence type="ECO:0000256" key="7">
    <source>
        <dbReference type="ARBA" id="ARBA00023163"/>
    </source>
</evidence>
<feature type="domain" description="Myb-like" evidence="12">
    <location>
        <begin position="1"/>
        <end position="57"/>
    </location>
</feature>
<evidence type="ECO:0000259" key="14">
    <source>
        <dbReference type="PROSITE" id="PS51504"/>
    </source>
</evidence>
<dbReference type="SMART" id="SM00526">
    <property type="entry name" value="H15"/>
    <property type="match status" value="1"/>
</dbReference>
<feature type="compositionally biased region" description="Low complexity" evidence="11">
    <location>
        <begin position="92"/>
        <end position="109"/>
    </location>
</feature>
<dbReference type="CDD" id="cd11660">
    <property type="entry name" value="SANT_TRF"/>
    <property type="match status" value="1"/>
</dbReference>
<comment type="subcellular location">
    <subcellularLocation>
        <location evidence="1">Chromosome</location>
    </subcellularLocation>
    <subcellularLocation>
        <location evidence="2">Nucleus</location>
        <location evidence="2">Nucleolus</location>
    </subcellularLocation>
</comment>
<evidence type="ECO:0000256" key="6">
    <source>
        <dbReference type="ARBA" id="ARBA00023125"/>
    </source>
</evidence>
<dbReference type="EMBL" id="CABITT030000002">
    <property type="protein sequence ID" value="VVA95085.1"/>
    <property type="molecule type" value="Genomic_DNA"/>
</dbReference>
<dbReference type="Gene3D" id="1.10.10.10">
    <property type="entry name" value="Winged helix-like DNA-binding domain superfamily/Winged helix DNA-binding domain"/>
    <property type="match status" value="1"/>
</dbReference>
<dbReference type="InterPro" id="IPR044597">
    <property type="entry name" value="SMH1-6"/>
</dbReference>
<evidence type="ECO:0000313" key="15">
    <source>
        <dbReference type="EMBL" id="VVA95085.1"/>
    </source>
</evidence>
<dbReference type="Gene3D" id="1.10.246.220">
    <property type="match status" value="1"/>
</dbReference>
<evidence type="ECO:0000256" key="8">
    <source>
        <dbReference type="ARBA" id="ARBA00023242"/>
    </source>
</evidence>
<dbReference type="FunFam" id="1.10.246.220:FF:000002">
    <property type="entry name" value="Telomere repeat-binding factor 1"/>
    <property type="match status" value="1"/>
</dbReference>
<dbReference type="GO" id="GO:0005730">
    <property type="term" value="C:nucleolus"/>
    <property type="evidence" value="ECO:0007669"/>
    <property type="project" value="UniProtKB-SubCell"/>
</dbReference>
<dbReference type="InterPro" id="IPR036390">
    <property type="entry name" value="WH_DNA-bd_sf"/>
</dbReference>